<accession>A0A6F9E645</accession>
<evidence type="ECO:0000313" key="1">
    <source>
        <dbReference type="EMBL" id="CAB3392349.1"/>
    </source>
</evidence>
<evidence type="ECO:0000313" key="2">
    <source>
        <dbReference type="Proteomes" id="UP000502196"/>
    </source>
</evidence>
<reference evidence="1 2" key="1">
    <citation type="submission" date="2020-04" db="EMBL/GenBank/DDBJ databases">
        <authorList>
            <person name="Hogendoorn C."/>
        </authorList>
    </citation>
    <scope>NUCLEOTIDE SEQUENCE [LARGE SCALE GENOMIC DNA]</scope>
    <source>
        <strain evidence="1">COOX1</strain>
    </source>
</reference>
<organism evidence="1 2">
    <name type="scientific">Kyrpidia spormannii</name>
    <dbReference type="NCBI Taxonomy" id="2055160"/>
    <lineage>
        <taxon>Bacteria</taxon>
        <taxon>Bacillati</taxon>
        <taxon>Bacillota</taxon>
        <taxon>Bacilli</taxon>
        <taxon>Bacillales</taxon>
        <taxon>Alicyclobacillaceae</taxon>
        <taxon>Kyrpidia</taxon>
    </lineage>
</organism>
<dbReference type="AlphaFoldDB" id="A0A6F9E645"/>
<dbReference type="Proteomes" id="UP000502196">
    <property type="component" value="Chromosome"/>
</dbReference>
<name>A0A6F9E645_9BACL</name>
<dbReference type="EMBL" id="LR792683">
    <property type="protein sequence ID" value="CAB3392349.1"/>
    <property type="molecule type" value="Genomic_DNA"/>
</dbReference>
<protein>
    <submittedName>
        <fullName evidence="1">Uncharacterized protein</fullName>
    </submittedName>
</protein>
<sequence length="74" mass="7693">MLLCVKMCKPSQGGVVNVGKRAWKTGLISLACASVLTACGAGAGPTGQPGSVPPRPWGLLLCTRRMALKTITRR</sequence>
<gene>
    <name evidence="1" type="ORF">COOX1_1366</name>
</gene>
<proteinExistence type="predicted"/>